<dbReference type="AlphaFoldDB" id="A0A255YWC6"/>
<feature type="chain" id="PRO_5012445838" description="DUF2987 domain-containing protein" evidence="1">
    <location>
        <begin position="22"/>
        <end position="221"/>
    </location>
</feature>
<reference evidence="2 3" key="1">
    <citation type="submission" date="2017-07" db="EMBL/GenBank/DDBJ databases">
        <title>Niveispirillum cyanobacteriorum sp. nov., isolated from cyanobacterial aggregates in a eutrophic lake.</title>
        <authorList>
            <person name="Cai H."/>
        </authorList>
    </citation>
    <scope>NUCLEOTIDE SEQUENCE [LARGE SCALE GENOMIC DNA]</scope>
    <source>
        <strain evidence="3">TH1-14</strain>
    </source>
</reference>
<accession>A0A255YWC6</accession>
<evidence type="ECO:0008006" key="4">
    <source>
        <dbReference type="Google" id="ProtNLM"/>
    </source>
</evidence>
<dbReference type="OrthoDB" id="7352343at2"/>
<evidence type="ECO:0000313" key="2">
    <source>
        <dbReference type="EMBL" id="OYQ32720.1"/>
    </source>
</evidence>
<comment type="caution">
    <text evidence="2">The sequence shown here is derived from an EMBL/GenBank/DDBJ whole genome shotgun (WGS) entry which is preliminary data.</text>
</comment>
<name>A0A255YWC6_9PROT</name>
<dbReference type="InterPro" id="IPR021370">
    <property type="entry name" value="DUF2987"/>
</dbReference>
<dbReference type="Pfam" id="PF11205">
    <property type="entry name" value="DUF2987"/>
    <property type="match status" value="1"/>
</dbReference>
<evidence type="ECO:0000313" key="3">
    <source>
        <dbReference type="Proteomes" id="UP000216998"/>
    </source>
</evidence>
<organism evidence="2 3">
    <name type="scientific">Niveispirillum lacus</name>
    <dbReference type="NCBI Taxonomy" id="1981099"/>
    <lineage>
        <taxon>Bacteria</taxon>
        <taxon>Pseudomonadati</taxon>
        <taxon>Pseudomonadota</taxon>
        <taxon>Alphaproteobacteria</taxon>
        <taxon>Rhodospirillales</taxon>
        <taxon>Azospirillaceae</taxon>
        <taxon>Niveispirillum</taxon>
    </lineage>
</organism>
<evidence type="ECO:0000256" key="1">
    <source>
        <dbReference type="SAM" id="SignalP"/>
    </source>
</evidence>
<proteinExistence type="predicted"/>
<dbReference type="EMBL" id="NOXU01000031">
    <property type="protein sequence ID" value="OYQ32720.1"/>
    <property type="molecule type" value="Genomic_DNA"/>
</dbReference>
<protein>
    <recommendedName>
        <fullName evidence="4">DUF2987 domain-containing protein</fullName>
    </recommendedName>
</protein>
<gene>
    <name evidence="2" type="ORF">CHU95_18350</name>
</gene>
<feature type="signal peptide" evidence="1">
    <location>
        <begin position="1"/>
        <end position="21"/>
    </location>
</feature>
<keyword evidence="1" id="KW-0732">Signal</keyword>
<keyword evidence="3" id="KW-1185">Reference proteome</keyword>
<sequence length="221" mass="24354">MVMRKAGFILLPLLLSAPTLAAPGTHTVPYKEFFDQMARFYGQDNDRLVLRLSVQPAKDTEPLDVPVTMSVTINGQTQPITLDAHNAVALDYRPDWVEQGAMVTINQARETYVMRAQIGMKMPSGTQTLRYAEVQAAFDQFNRLIEKEAGMVSFLAPSAKTLRVFCGPACTVTLKGDKGSKDLTPDDKGRVNIANDKALMRQYPDIVISNPVAYTVLTTKG</sequence>
<dbReference type="Proteomes" id="UP000216998">
    <property type="component" value="Unassembled WGS sequence"/>
</dbReference>